<name>A0A1Y6CT56_9GAMM</name>
<dbReference type="OrthoDB" id="9805661at2"/>
<dbReference type="Pfam" id="PF13439">
    <property type="entry name" value="Glyco_transf_4"/>
    <property type="match status" value="1"/>
</dbReference>
<evidence type="ECO:0000313" key="4">
    <source>
        <dbReference type="Proteomes" id="UP000192923"/>
    </source>
</evidence>
<reference evidence="3 4" key="1">
    <citation type="submission" date="2016-12" db="EMBL/GenBank/DDBJ databases">
        <authorList>
            <person name="Song W.-J."/>
            <person name="Kurnit D.M."/>
        </authorList>
    </citation>
    <scope>NUCLEOTIDE SEQUENCE [LARGE SCALE GENOMIC DNA]</scope>
    <source>
        <strain evidence="3 4">175</strain>
    </source>
</reference>
<dbReference type="InterPro" id="IPR050194">
    <property type="entry name" value="Glycosyltransferase_grp1"/>
</dbReference>
<protein>
    <submittedName>
        <fullName evidence="3">Glycosyltransferase involved in cell wall bisynthesis</fullName>
    </submittedName>
</protein>
<feature type="domain" description="Glycosyltransferase subfamily 4-like N-terminal" evidence="2">
    <location>
        <begin position="14"/>
        <end position="160"/>
    </location>
</feature>
<dbReference type="InterPro" id="IPR001296">
    <property type="entry name" value="Glyco_trans_1"/>
</dbReference>
<gene>
    <name evidence="3" type="ORF">SAMN02949497_0878</name>
</gene>
<dbReference type="EMBL" id="FXAM01000001">
    <property type="protein sequence ID" value="SMF93591.1"/>
    <property type="molecule type" value="Genomic_DNA"/>
</dbReference>
<accession>A0A1Y6CT56</accession>
<dbReference type="Gene3D" id="3.40.50.2000">
    <property type="entry name" value="Glycogen Phosphorylase B"/>
    <property type="match status" value="2"/>
</dbReference>
<proteinExistence type="predicted"/>
<sequence>MKTIHIDLGRHLYGGGRQVVHLLEGLAALPGEPVLVCREGSELSRAVRNPAVRVRTLPFGGDLDLAWTGRLRRLIREEKPDLLHVHSRIGGFLTALAGKLENIPMVHSRRVDNPPHWIDLKFRFPLFRRIVTISEGIRQVMLAHGVPEAQLVCVPSAVDTGHYQPGGERGAFRRELGLTEDCVLIGVVAQMIPRKGHEVLFDALPAVLARHPAIRVLLFGKGPLEPELRRMVQTRGLESKVMFAGYRIDMHRVIPCLDVVAHPAWMEGLGVALLETAACGVPLVAARAGGMPEIVHPGVNGYLIEPGDSAALSGYLLDLLDHPDRRREFGEAGRRLAVERFSVERMVAGNYAVYREALDQGGNDGSIRR</sequence>
<dbReference type="STRING" id="1760988.SAMN02949497_0878"/>
<dbReference type="PANTHER" id="PTHR45947">
    <property type="entry name" value="SULFOQUINOVOSYL TRANSFERASE SQD2"/>
    <property type="match status" value="1"/>
</dbReference>
<dbReference type="RefSeq" id="WP_085210296.1">
    <property type="nucleotide sequence ID" value="NZ_FXAM01000001.1"/>
</dbReference>
<evidence type="ECO:0000313" key="3">
    <source>
        <dbReference type="EMBL" id="SMF93591.1"/>
    </source>
</evidence>
<dbReference type="GO" id="GO:0016757">
    <property type="term" value="F:glycosyltransferase activity"/>
    <property type="evidence" value="ECO:0007669"/>
    <property type="project" value="InterPro"/>
</dbReference>
<organism evidence="3 4">
    <name type="scientific">Methylomagnum ishizawai</name>
    <dbReference type="NCBI Taxonomy" id="1760988"/>
    <lineage>
        <taxon>Bacteria</taxon>
        <taxon>Pseudomonadati</taxon>
        <taxon>Pseudomonadota</taxon>
        <taxon>Gammaproteobacteria</taxon>
        <taxon>Methylococcales</taxon>
        <taxon>Methylococcaceae</taxon>
        <taxon>Methylomagnum</taxon>
    </lineage>
</organism>
<dbReference type="InterPro" id="IPR028098">
    <property type="entry name" value="Glyco_trans_4-like_N"/>
</dbReference>
<feature type="domain" description="Glycosyl transferase family 1" evidence="1">
    <location>
        <begin position="171"/>
        <end position="335"/>
    </location>
</feature>
<dbReference type="SUPFAM" id="SSF53756">
    <property type="entry name" value="UDP-Glycosyltransferase/glycogen phosphorylase"/>
    <property type="match status" value="1"/>
</dbReference>
<dbReference type="Proteomes" id="UP000192923">
    <property type="component" value="Unassembled WGS sequence"/>
</dbReference>
<dbReference type="Pfam" id="PF00534">
    <property type="entry name" value="Glycos_transf_1"/>
    <property type="match status" value="1"/>
</dbReference>
<evidence type="ECO:0000259" key="2">
    <source>
        <dbReference type="Pfam" id="PF13439"/>
    </source>
</evidence>
<evidence type="ECO:0000259" key="1">
    <source>
        <dbReference type="Pfam" id="PF00534"/>
    </source>
</evidence>
<dbReference type="AlphaFoldDB" id="A0A1Y6CT56"/>
<dbReference type="PANTHER" id="PTHR45947:SF3">
    <property type="entry name" value="SULFOQUINOVOSYL TRANSFERASE SQD2"/>
    <property type="match status" value="1"/>
</dbReference>
<keyword evidence="3" id="KW-0808">Transferase</keyword>
<keyword evidence="4" id="KW-1185">Reference proteome</keyword>